<dbReference type="Pfam" id="PF24883">
    <property type="entry name" value="NPHP3_N"/>
    <property type="match status" value="1"/>
</dbReference>
<keyword evidence="6" id="KW-1185">Reference proteome</keyword>
<dbReference type="PROSITE" id="PS00028">
    <property type="entry name" value="ZINC_FINGER_C2H2_1"/>
    <property type="match status" value="2"/>
</dbReference>
<feature type="region of interest" description="Disordered" evidence="3">
    <location>
        <begin position="755"/>
        <end position="794"/>
    </location>
</feature>
<dbReference type="Gene3D" id="3.30.160.60">
    <property type="entry name" value="Classic Zinc Finger"/>
    <property type="match status" value="2"/>
</dbReference>
<feature type="compositionally biased region" description="Basic residues" evidence="3">
    <location>
        <begin position="1005"/>
        <end position="1016"/>
    </location>
</feature>
<dbReference type="Pfam" id="PF12874">
    <property type="entry name" value="zf-met"/>
    <property type="match status" value="1"/>
</dbReference>
<dbReference type="PROSITE" id="PS50157">
    <property type="entry name" value="ZINC_FINGER_C2H2_2"/>
    <property type="match status" value="2"/>
</dbReference>
<evidence type="ECO:0000313" key="5">
    <source>
        <dbReference type="EMBL" id="KAK0629250.1"/>
    </source>
</evidence>
<dbReference type="SUPFAM" id="SSF52540">
    <property type="entry name" value="P-loop containing nucleoside triphosphate hydrolases"/>
    <property type="match status" value="1"/>
</dbReference>
<dbReference type="InterPro" id="IPR013087">
    <property type="entry name" value="Znf_C2H2_type"/>
</dbReference>
<keyword evidence="2" id="KW-0862">Zinc</keyword>
<reference evidence="5" key="1">
    <citation type="submission" date="2023-06" db="EMBL/GenBank/DDBJ databases">
        <title>Genome-scale phylogeny and comparative genomics of the fungal order Sordariales.</title>
        <authorList>
            <consortium name="Lawrence Berkeley National Laboratory"/>
            <person name="Hensen N."/>
            <person name="Bonometti L."/>
            <person name="Westerberg I."/>
            <person name="Brannstrom I.O."/>
            <person name="Guillou S."/>
            <person name="Cros-Aarteil S."/>
            <person name="Calhoun S."/>
            <person name="Haridas S."/>
            <person name="Kuo A."/>
            <person name="Mondo S."/>
            <person name="Pangilinan J."/>
            <person name="Riley R."/>
            <person name="LaButti K."/>
            <person name="Andreopoulos B."/>
            <person name="Lipzen A."/>
            <person name="Chen C."/>
            <person name="Yanf M."/>
            <person name="Daum C."/>
            <person name="Ng V."/>
            <person name="Clum A."/>
            <person name="Steindorff A."/>
            <person name="Ohm R."/>
            <person name="Martin F."/>
            <person name="Silar P."/>
            <person name="Natvig D."/>
            <person name="Lalanne C."/>
            <person name="Gautier V."/>
            <person name="Ament-velasquez S.L."/>
            <person name="Kruys A."/>
            <person name="Hutchinson M.I."/>
            <person name="Powell A.J."/>
            <person name="Barry K."/>
            <person name="Miller A.N."/>
            <person name="Grigoriev I.V."/>
            <person name="Debuchy R."/>
            <person name="Gladieux P."/>
            <person name="Thoren M.H."/>
            <person name="Johannesson H."/>
        </authorList>
    </citation>
    <scope>NUCLEOTIDE SEQUENCE</scope>
    <source>
        <strain evidence="5">SMH3391-2</strain>
    </source>
</reference>
<feature type="compositionally biased region" description="Pro residues" evidence="3">
    <location>
        <begin position="782"/>
        <end position="794"/>
    </location>
</feature>
<keyword evidence="2" id="KW-0479">Metal-binding</keyword>
<name>A0AA39X9J8_9PEZI</name>
<keyword evidence="2" id="KW-0863">Zinc-finger</keyword>
<dbReference type="PANTHER" id="PTHR10039:SF14">
    <property type="entry name" value="NACHT DOMAIN-CONTAINING PROTEIN"/>
    <property type="match status" value="1"/>
</dbReference>
<dbReference type="SUPFAM" id="SSF57667">
    <property type="entry name" value="beta-beta-alpha zinc fingers"/>
    <property type="match status" value="1"/>
</dbReference>
<dbReference type="InterPro" id="IPR036236">
    <property type="entry name" value="Znf_C2H2_sf"/>
</dbReference>
<dbReference type="InterPro" id="IPR056884">
    <property type="entry name" value="NPHP3-like_N"/>
</dbReference>
<protein>
    <recommendedName>
        <fullName evidence="4">C2H2-type domain-containing protein</fullName>
    </recommendedName>
</protein>
<feature type="compositionally biased region" description="Low complexity" evidence="3">
    <location>
        <begin position="755"/>
        <end position="781"/>
    </location>
</feature>
<gene>
    <name evidence="5" type="ORF">B0T17DRAFT_633809</name>
</gene>
<dbReference type="SMART" id="SM00355">
    <property type="entry name" value="ZnF_C2H2"/>
    <property type="match status" value="4"/>
</dbReference>
<feature type="region of interest" description="Disordered" evidence="3">
    <location>
        <begin position="1005"/>
        <end position="1026"/>
    </location>
</feature>
<evidence type="ECO:0000256" key="2">
    <source>
        <dbReference type="PROSITE-ProRule" id="PRU00042"/>
    </source>
</evidence>
<dbReference type="Proteomes" id="UP001174934">
    <property type="component" value="Unassembled WGS sequence"/>
</dbReference>
<dbReference type="InterPro" id="IPR054471">
    <property type="entry name" value="GPIID_WHD"/>
</dbReference>
<feature type="compositionally biased region" description="Gly residues" evidence="3">
    <location>
        <begin position="1017"/>
        <end position="1026"/>
    </location>
</feature>
<accession>A0AA39X9J8</accession>
<comment type="caution">
    <text evidence="5">The sequence shown here is derived from an EMBL/GenBank/DDBJ whole genome shotgun (WGS) entry which is preliminary data.</text>
</comment>
<keyword evidence="1" id="KW-0677">Repeat</keyword>
<dbReference type="InterPro" id="IPR027417">
    <property type="entry name" value="P-loop_NTPase"/>
</dbReference>
<evidence type="ECO:0000256" key="1">
    <source>
        <dbReference type="ARBA" id="ARBA00022737"/>
    </source>
</evidence>
<dbReference type="Gene3D" id="3.40.50.300">
    <property type="entry name" value="P-loop containing nucleotide triphosphate hydrolases"/>
    <property type="match status" value="1"/>
</dbReference>
<dbReference type="Pfam" id="PF22939">
    <property type="entry name" value="WHD_GPIID"/>
    <property type="match status" value="1"/>
</dbReference>
<evidence type="ECO:0000259" key="4">
    <source>
        <dbReference type="PROSITE" id="PS50157"/>
    </source>
</evidence>
<dbReference type="AlphaFoldDB" id="A0AA39X9J8"/>
<dbReference type="GO" id="GO:0008270">
    <property type="term" value="F:zinc ion binding"/>
    <property type="evidence" value="ECO:0007669"/>
    <property type="project" value="UniProtKB-KW"/>
</dbReference>
<feature type="domain" description="C2H2-type" evidence="4">
    <location>
        <begin position="989"/>
        <end position="1016"/>
    </location>
</feature>
<sequence>MSEPVIARTETIEIVDDGDAIADPFTHTTKLIFRRALDDFKSTLTPAQRDDFPGKRLINVQHKIMTIQHQQDRLKTLMDFSRIRFYLERFAEFDNVCRDVRDGLGDDDSAELSGFIWGPSNYILQVSQEDPGVLDIVLDAYQRFGRRIPDLQTYSDLIKSTPGMTKCIAFMYHDLLQFYKKIVRLLTGRGWKRTFKDNWKDYEKSFDVLLKSFDAHSKVLDNLLNTQRKQASDDNTRRLNDHIIASQDSHDAQQRFANLYDGDRPIYLQNAQASMDTHRLLNDHIIRSEDNRREIQFFIDKYEQDRLEMLRLARDQEKQHKLDQRANIMKWMSTPGGSQSGYHHTFKSVRNDFPETGTWILNEEKMFNWMHGETPTNSILWLNGKKGAGKTVLASLIIEECKKVPTFKTSYFYCREKDNNLDSNLAIQKGLLRQMVDHNEELLPSCSAKRSRGDEILNDTAVVKSLLDLFCDHDMNQFIIIDGLDECPPAEFQQTIYTTYENICNPNPPKYFNFRRLNQTKTLGKEETRFAREQVSLRAQEAYKKIILTLKETLEPRSWVMARRIFAWLAGAKRSLKWHELKAALCIQPDGQMGDSIDFHNNMLRNDIRQICGSLVYVMEDRIEFIHSTTRVHIMTNEELDEKLIECDLTILCLEYLSLPCFRPNLDKDEVSHLAKEGYYVFQDYAISKWKHHLQDLITNTSFLFHDPERRPEYERRLHNALRKFLNFHHDSIIEAAQEKKPEGSQRSQRALRAQAASVTQATLAPAPSRLSSSQSQSRSPTPLPLPQISPRPQAPAEPADFCVVFQQFIFYQDLVSLWTHVCKHEQTDFKERNKVSLPHLSTALEAIRTTIAGLSSSLRPDSVDGRNLRELYGTRLYKCERVTCDYFYEGFETRSALEKHSIRHDRPFQCPIRGCALVPFGFSSNKDRDKHIRQYHPDESDHPSAFVLAEAKKTIAEPKWPCEVCGKKFTRQAIRNAHVDSHYGTRKHACETCGKAFTRSNDRNRHRKTHVRRGGRGGLEDGGLGGEKGGKMIGIVKGSWMGRRLE</sequence>
<evidence type="ECO:0000313" key="6">
    <source>
        <dbReference type="Proteomes" id="UP001174934"/>
    </source>
</evidence>
<feature type="domain" description="C2H2-type" evidence="4">
    <location>
        <begin position="961"/>
        <end position="988"/>
    </location>
</feature>
<dbReference type="PANTHER" id="PTHR10039">
    <property type="entry name" value="AMELOGENIN"/>
    <property type="match status" value="1"/>
</dbReference>
<dbReference type="EMBL" id="JAULSR010000002">
    <property type="protein sequence ID" value="KAK0629250.1"/>
    <property type="molecule type" value="Genomic_DNA"/>
</dbReference>
<evidence type="ECO:0000256" key="3">
    <source>
        <dbReference type="SAM" id="MobiDB-lite"/>
    </source>
</evidence>
<organism evidence="5 6">
    <name type="scientific">Bombardia bombarda</name>
    <dbReference type="NCBI Taxonomy" id="252184"/>
    <lineage>
        <taxon>Eukaryota</taxon>
        <taxon>Fungi</taxon>
        <taxon>Dikarya</taxon>
        <taxon>Ascomycota</taxon>
        <taxon>Pezizomycotina</taxon>
        <taxon>Sordariomycetes</taxon>
        <taxon>Sordariomycetidae</taxon>
        <taxon>Sordariales</taxon>
        <taxon>Lasiosphaeriaceae</taxon>
        <taxon>Bombardia</taxon>
    </lineage>
</organism>
<proteinExistence type="predicted"/>